<dbReference type="GO" id="GO:0005524">
    <property type="term" value="F:ATP binding"/>
    <property type="evidence" value="ECO:0007669"/>
    <property type="project" value="UniProtKB-UniRule"/>
</dbReference>
<keyword evidence="6 8" id="KW-0346">Stress response</keyword>
<comment type="function">
    <text evidence="8">Molecular chaperone. Has ATPase activity.</text>
</comment>
<dbReference type="SUPFAM" id="SSF54211">
    <property type="entry name" value="Ribosomal protein S5 domain 2-like"/>
    <property type="match status" value="1"/>
</dbReference>
<dbReference type="PROSITE" id="PS00298">
    <property type="entry name" value="HSP90"/>
    <property type="match status" value="1"/>
</dbReference>
<keyword evidence="5 8" id="KW-0067">ATP-binding</keyword>
<feature type="binding site" evidence="9">
    <location>
        <position position="96"/>
    </location>
    <ligand>
        <name>ATP</name>
        <dbReference type="ChEBI" id="CHEBI:30616"/>
    </ligand>
</feature>
<feature type="binding site" evidence="9">
    <location>
        <position position="31"/>
    </location>
    <ligand>
        <name>ATP</name>
        <dbReference type="ChEBI" id="CHEBI:30616"/>
    </ligand>
</feature>
<keyword evidence="11" id="KW-1185">Reference proteome</keyword>
<dbReference type="InterPro" id="IPR037196">
    <property type="entry name" value="HSP90_C"/>
</dbReference>
<evidence type="ECO:0000313" key="10">
    <source>
        <dbReference type="EMBL" id="MBC8541371.1"/>
    </source>
</evidence>
<dbReference type="SUPFAM" id="SSF55874">
    <property type="entry name" value="ATPase domain of HSP90 chaperone/DNA topoisomerase II/histidine kinase"/>
    <property type="match status" value="1"/>
</dbReference>
<dbReference type="GO" id="GO:0140662">
    <property type="term" value="F:ATP-dependent protein folding chaperone"/>
    <property type="evidence" value="ECO:0007669"/>
    <property type="project" value="InterPro"/>
</dbReference>
<accession>A0A926HZZ1</accession>
<evidence type="ECO:0000256" key="3">
    <source>
        <dbReference type="ARBA" id="ARBA00022490"/>
    </source>
</evidence>
<dbReference type="Pfam" id="PF13589">
    <property type="entry name" value="HATPase_c_3"/>
    <property type="match status" value="1"/>
</dbReference>
<dbReference type="InterPro" id="IPR001404">
    <property type="entry name" value="Hsp90_fam"/>
</dbReference>
<feature type="binding site" evidence="9">
    <location>
        <position position="346"/>
    </location>
    <ligand>
        <name>ATP</name>
        <dbReference type="ChEBI" id="CHEBI:30616"/>
    </ligand>
</feature>
<gene>
    <name evidence="8 10" type="primary">htpG</name>
    <name evidence="10" type="ORF">H8698_10320</name>
</gene>
<evidence type="ECO:0000256" key="8">
    <source>
        <dbReference type="HAMAP-Rule" id="MF_00505"/>
    </source>
</evidence>
<dbReference type="PIRSF" id="PIRSF002583">
    <property type="entry name" value="Hsp90"/>
    <property type="match status" value="1"/>
</dbReference>
<dbReference type="CDD" id="cd16927">
    <property type="entry name" value="HATPase_Hsp90-like"/>
    <property type="match status" value="1"/>
</dbReference>
<keyword evidence="4 8" id="KW-0547">Nucleotide-binding</keyword>
<feature type="binding site" evidence="9">
    <location>
        <position position="82"/>
    </location>
    <ligand>
        <name>ATP</name>
        <dbReference type="ChEBI" id="CHEBI:30616"/>
    </ligand>
</feature>
<feature type="binding site" evidence="9">
    <location>
        <position position="167"/>
    </location>
    <ligand>
        <name>ATP</name>
        <dbReference type="ChEBI" id="CHEBI:30616"/>
    </ligand>
</feature>
<dbReference type="InterPro" id="IPR036890">
    <property type="entry name" value="HATPase_C_sf"/>
</dbReference>
<dbReference type="Pfam" id="PF00183">
    <property type="entry name" value="HSP90"/>
    <property type="match status" value="1"/>
</dbReference>
<dbReference type="Proteomes" id="UP000611762">
    <property type="component" value="Unassembled WGS sequence"/>
</dbReference>
<dbReference type="RefSeq" id="WP_249313424.1">
    <property type="nucleotide sequence ID" value="NZ_JACRSU010000004.1"/>
</dbReference>
<evidence type="ECO:0000256" key="2">
    <source>
        <dbReference type="ARBA" id="ARBA00008239"/>
    </source>
</evidence>
<dbReference type="HAMAP" id="MF_00505">
    <property type="entry name" value="HSP90"/>
    <property type="match status" value="1"/>
</dbReference>
<dbReference type="PANTHER" id="PTHR11528">
    <property type="entry name" value="HEAT SHOCK PROTEIN 90 FAMILY MEMBER"/>
    <property type="match status" value="1"/>
</dbReference>
<comment type="subunit">
    <text evidence="8">Homodimer.</text>
</comment>
<dbReference type="EMBL" id="JACRSU010000004">
    <property type="protein sequence ID" value="MBC8541371.1"/>
    <property type="molecule type" value="Genomic_DNA"/>
</dbReference>
<dbReference type="NCBIfam" id="NF003555">
    <property type="entry name" value="PRK05218.1"/>
    <property type="match status" value="1"/>
</dbReference>
<feature type="binding site" evidence="9">
    <location>
        <position position="35"/>
    </location>
    <ligand>
        <name>ATP</name>
        <dbReference type="ChEBI" id="CHEBI:30616"/>
    </ligand>
</feature>
<dbReference type="FunFam" id="3.40.50.11260:FF:000008">
    <property type="entry name" value="Chaperone protein HtpG"/>
    <property type="match status" value="1"/>
</dbReference>
<proteinExistence type="inferred from homology"/>
<keyword evidence="3 8" id="KW-0963">Cytoplasm</keyword>
<evidence type="ECO:0000256" key="9">
    <source>
        <dbReference type="PIRSR" id="PIRSR002583-1"/>
    </source>
</evidence>
<dbReference type="GO" id="GO:0016887">
    <property type="term" value="F:ATP hydrolysis activity"/>
    <property type="evidence" value="ECO:0007669"/>
    <property type="project" value="InterPro"/>
</dbReference>
<evidence type="ECO:0000256" key="1">
    <source>
        <dbReference type="ARBA" id="ARBA00004496"/>
    </source>
</evidence>
<feature type="binding site" evidence="9">
    <location>
        <begin position="97"/>
        <end position="98"/>
    </location>
    <ligand>
        <name>ATP</name>
        <dbReference type="ChEBI" id="CHEBI:30616"/>
    </ligand>
</feature>
<comment type="subcellular location">
    <subcellularLocation>
        <location evidence="1 8">Cytoplasm</location>
    </subcellularLocation>
</comment>
<comment type="caution">
    <text evidence="8">Lacks conserved residue(s) required for the propagation of feature annotation.</text>
</comment>
<comment type="similarity">
    <text evidence="2 8">Belongs to the heat shock protein 90 family.</text>
</comment>
<evidence type="ECO:0000313" key="11">
    <source>
        <dbReference type="Proteomes" id="UP000611762"/>
    </source>
</evidence>
<feature type="binding site" evidence="9">
    <location>
        <begin position="117"/>
        <end position="122"/>
    </location>
    <ligand>
        <name>ATP</name>
        <dbReference type="ChEBI" id="CHEBI:30616"/>
    </ligand>
</feature>
<evidence type="ECO:0000256" key="7">
    <source>
        <dbReference type="ARBA" id="ARBA00023186"/>
    </source>
</evidence>
<dbReference type="InterPro" id="IPR019805">
    <property type="entry name" value="Heat_shock_protein_90_CS"/>
</dbReference>
<comment type="caution">
    <text evidence="10">The sequence shown here is derived from an EMBL/GenBank/DDBJ whole genome shotgun (WGS) entry which is preliminary data.</text>
</comment>
<sequence length="626" mass="72293">MAKKAFKSESKRLLDMMIHSIYTHKEIFLRELVSNASDSIDKLYYIALTDDNITFNKDDYYIRIETDEKNRTLTISDTGIGMSKEELEENLGTIAKSGSFDFKSDLEHEEDHDIIGQFGVGFYSAFMVADKVTVISKKYGEEDAYKWESEGADGYTVTKSAKDEVGTKIILTLKSNADEENYDEFLSEYTIRRIIKKYSDYIRYPIKMMVKKSRPKPGTEGEGKTPEYEDYFEDETLNSMVPIWRKNKSELKDEDYNNFYKEKFFDYDNPAAVIHTSADGITSYKALMFLPARAPYDYYSKDFEKGLALYANGVLIMDKCADLLPDCFSFVKGLVDSADLSLNISREMLQHDRQLQIIAKNLQKKIKSELIKLMKDDRETYEKFYSGFGRQLKFSVYNEFGREKELVQDLILFYSIKEKKLVSLKEYIEKMPEDQKFIYYACGESNEKIEKLPQTELVKDKGYDILCFTDDIDEFAIKMLGKYEEKEFKSVSSGDLGFETEAKQEESEENKEIFLFMKDALGDKVKDVKASTRLKSHPVCITSGGELSIEMEKVLNSMPADQKVKAERVLEINVDHPVFEKIKELFASDKEKLKKYADILYGSALLIEGLTVDDPIEFSNNICELI</sequence>
<name>A0A926HZZ1_9FIRM</name>
<protein>
    <recommendedName>
        <fullName evidence="8">Chaperone protein HtpG</fullName>
    </recommendedName>
    <alternativeName>
        <fullName evidence="8">Heat shock protein HtpG</fullName>
    </alternativeName>
    <alternativeName>
        <fullName evidence="8">High temperature protein G</fullName>
    </alternativeName>
</protein>
<evidence type="ECO:0000256" key="4">
    <source>
        <dbReference type="ARBA" id="ARBA00022741"/>
    </source>
</evidence>
<dbReference type="InterPro" id="IPR020575">
    <property type="entry name" value="Hsp90_N"/>
</dbReference>
<dbReference type="Gene3D" id="1.20.120.790">
    <property type="entry name" value="Heat shock protein 90, C-terminal domain"/>
    <property type="match status" value="1"/>
</dbReference>
<dbReference type="Gene3D" id="3.40.50.11260">
    <property type="match status" value="1"/>
</dbReference>
<dbReference type="PRINTS" id="PR00775">
    <property type="entry name" value="HEATSHOCK90"/>
</dbReference>
<feature type="region of interest" description="C" evidence="8">
    <location>
        <begin position="554"/>
        <end position="626"/>
    </location>
</feature>
<dbReference type="Gene3D" id="3.30.565.10">
    <property type="entry name" value="Histidine kinase-like ATPase, C-terminal domain"/>
    <property type="match status" value="1"/>
</dbReference>
<dbReference type="InterPro" id="IPR020568">
    <property type="entry name" value="Ribosomal_Su5_D2-typ_SF"/>
</dbReference>
<keyword evidence="7 8" id="KW-0143">Chaperone</keyword>
<reference evidence="10" key="1">
    <citation type="submission" date="2020-08" db="EMBL/GenBank/DDBJ databases">
        <title>Genome public.</title>
        <authorList>
            <person name="Liu C."/>
            <person name="Sun Q."/>
        </authorList>
    </citation>
    <scope>NUCLEOTIDE SEQUENCE</scope>
    <source>
        <strain evidence="10">H8</strain>
    </source>
</reference>
<organism evidence="10 11">
    <name type="scientific">Congzhengia minquanensis</name>
    <dbReference type="NCBI Taxonomy" id="2763657"/>
    <lineage>
        <taxon>Bacteria</taxon>
        <taxon>Bacillati</taxon>
        <taxon>Bacillota</taxon>
        <taxon>Clostridia</taxon>
        <taxon>Eubacteriales</taxon>
        <taxon>Oscillospiraceae</taxon>
        <taxon>Congzhengia</taxon>
    </lineage>
</organism>
<dbReference type="GO" id="GO:0005737">
    <property type="term" value="C:cytoplasm"/>
    <property type="evidence" value="ECO:0007669"/>
    <property type="project" value="UniProtKB-SubCell"/>
</dbReference>
<evidence type="ECO:0000256" key="5">
    <source>
        <dbReference type="ARBA" id="ARBA00022840"/>
    </source>
</evidence>
<feature type="binding site" evidence="9">
    <location>
        <position position="90"/>
    </location>
    <ligand>
        <name>ATP</name>
        <dbReference type="ChEBI" id="CHEBI:30616"/>
    </ligand>
</feature>
<dbReference type="FunFam" id="3.30.565.10:FF:000009">
    <property type="entry name" value="Molecular chaperone HtpG"/>
    <property type="match status" value="1"/>
</dbReference>
<feature type="binding site" evidence="9">
    <location>
        <position position="77"/>
    </location>
    <ligand>
        <name>ATP</name>
        <dbReference type="ChEBI" id="CHEBI:30616"/>
    </ligand>
</feature>
<feature type="region of interest" description="A; substrate-binding" evidence="8">
    <location>
        <begin position="1"/>
        <end position="346"/>
    </location>
</feature>
<dbReference type="Gene3D" id="3.30.230.80">
    <property type="match status" value="1"/>
</dbReference>
<evidence type="ECO:0000256" key="6">
    <source>
        <dbReference type="ARBA" id="ARBA00023016"/>
    </source>
</evidence>
<dbReference type="SUPFAM" id="SSF110942">
    <property type="entry name" value="HSP90 C-terminal domain"/>
    <property type="match status" value="1"/>
</dbReference>
<dbReference type="GO" id="GO:0051082">
    <property type="term" value="F:unfolded protein binding"/>
    <property type="evidence" value="ECO:0007669"/>
    <property type="project" value="UniProtKB-UniRule"/>
</dbReference>
<dbReference type="AlphaFoldDB" id="A0A926HZZ1"/>